<dbReference type="Pfam" id="PF08241">
    <property type="entry name" value="Methyltransf_11"/>
    <property type="match status" value="1"/>
</dbReference>
<keyword evidence="3" id="KW-1185">Reference proteome</keyword>
<proteinExistence type="predicted"/>
<evidence type="ECO:0000313" key="3">
    <source>
        <dbReference type="Proteomes" id="UP001595699"/>
    </source>
</evidence>
<dbReference type="RefSeq" id="WP_205121036.1">
    <property type="nucleotide sequence ID" value="NZ_JAFBCM010000001.1"/>
</dbReference>
<dbReference type="EC" id="2.1.1.-" evidence="2"/>
<name>A0ABV7YLK6_9ACTN</name>
<comment type="caution">
    <text evidence="2">The sequence shown here is derived from an EMBL/GenBank/DDBJ whole genome shotgun (WGS) entry which is preliminary data.</text>
</comment>
<sequence>MNSEHAAFCSSEEWAEAIRVHVIPGVVGALELGEDVLEIGPGYGPTTAELRQLTPKLTAIEIDEQLADRLAGLYPDVTVVRGNAASLPFENERFSAAVCFTMLHHVTTEELQDQIFAETHRVLRPGGVFAGSDSRASDDLREFHHDDIYNPVDPTGLADRLRRAGFADPKVTVDEDHFMFEARA</sequence>
<feature type="domain" description="Methyltransferase type 11" evidence="1">
    <location>
        <begin position="37"/>
        <end position="130"/>
    </location>
</feature>
<dbReference type="GO" id="GO:0008168">
    <property type="term" value="F:methyltransferase activity"/>
    <property type="evidence" value="ECO:0007669"/>
    <property type="project" value="UniProtKB-KW"/>
</dbReference>
<organism evidence="2 3">
    <name type="scientific">Tenggerimyces flavus</name>
    <dbReference type="NCBI Taxonomy" id="1708749"/>
    <lineage>
        <taxon>Bacteria</taxon>
        <taxon>Bacillati</taxon>
        <taxon>Actinomycetota</taxon>
        <taxon>Actinomycetes</taxon>
        <taxon>Propionibacteriales</taxon>
        <taxon>Nocardioidaceae</taxon>
        <taxon>Tenggerimyces</taxon>
    </lineage>
</organism>
<dbReference type="InterPro" id="IPR013216">
    <property type="entry name" value="Methyltransf_11"/>
</dbReference>
<keyword evidence="2" id="KW-0808">Transferase</keyword>
<reference evidence="3" key="1">
    <citation type="journal article" date="2019" name="Int. J. Syst. Evol. Microbiol.">
        <title>The Global Catalogue of Microorganisms (GCM) 10K type strain sequencing project: providing services to taxonomists for standard genome sequencing and annotation.</title>
        <authorList>
            <consortium name="The Broad Institute Genomics Platform"/>
            <consortium name="The Broad Institute Genome Sequencing Center for Infectious Disease"/>
            <person name="Wu L."/>
            <person name="Ma J."/>
        </authorList>
    </citation>
    <scope>NUCLEOTIDE SEQUENCE [LARGE SCALE GENOMIC DNA]</scope>
    <source>
        <strain evidence="3">CGMCC 4.7241</strain>
    </source>
</reference>
<protein>
    <submittedName>
        <fullName evidence="2">Class I SAM-dependent methyltransferase</fullName>
        <ecNumber evidence="2">2.1.1.-</ecNumber>
    </submittedName>
</protein>
<gene>
    <name evidence="2" type="ORF">ACFOUW_33355</name>
</gene>
<dbReference type="CDD" id="cd02440">
    <property type="entry name" value="AdoMet_MTases"/>
    <property type="match status" value="1"/>
</dbReference>
<dbReference type="Proteomes" id="UP001595699">
    <property type="component" value="Unassembled WGS sequence"/>
</dbReference>
<evidence type="ECO:0000259" key="1">
    <source>
        <dbReference type="Pfam" id="PF08241"/>
    </source>
</evidence>
<dbReference type="SUPFAM" id="SSF53335">
    <property type="entry name" value="S-adenosyl-L-methionine-dependent methyltransferases"/>
    <property type="match status" value="1"/>
</dbReference>
<accession>A0ABV7YLK6</accession>
<dbReference type="EMBL" id="JBHRZH010000043">
    <property type="protein sequence ID" value="MFC3765763.1"/>
    <property type="molecule type" value="Genomic_DNA"/>
</dbReference>
<dbReference type="Gene3D" id="3.40.50.150">
    <property type="entry name" value="Vaccinia Virus protein VP39"/>
    <property type="match status" value="1"/>
</dbReference>
<dbReference type="GO" id="GO:0032259">
    <property type="term" value="P:methylation"/>
    <property type="evidence" value="ECO:0007669"/>
    <property type="project" value="UniProtKB-KW"/>
</dbReference>
<evidence type="ECO:0000313" key="2">
    <source>
        <dbReference type="EMBL" id="MFC3765763.1"/>
    </source>
</evidence>
<dbReference type="InterPro" id="IPR029063">
    <property type="entry name" value="SAM-dependent_MTases_sf"/>
</dbReference>
<keyword evidence="2" id="KW-0489">Methyltransferase</keyword>